<feature type="domain" description="Penicillin-binding protein transpeptidase" evidence="21">
    <location>
        <begin position="419"/>
        <end position="662"/>
    </location>
</feature>
<keyword evidence="8" id="KW-0808">Transferase</keyword>
<dbReference type="GO" id="GO:0030288">
    <property type="term" value="C:outer membrane-bounded periplasmic space"/>
    <property type="evidence" value="ECO:0007669"/>
    <property type="project" value="TreeGrafter"/>
</dbReference>
<dbReference type="InterPro" id="IPR036950">
    <property type="entry name" value="PBP_transglycosylase"/>
</dbReference>
<dbReference type="SUPFAM" id="SSF53955">
    <property type="entry name" value="Lysozyme-like"/>
    <property type="match status" value="1"/>
</dbReference>
<keyword evidence="5" id="KW-0121">Carboxypeptidase</keyword>
<comment type="catalytic activity">
    <reaction evidence="18">
        <text>[GlcNAc-(1-&gt;4)-Mur2Ac(oyl-L-Ala-gamma-D-Glu-L-Lys-D-Ala-D-Ala)](n)-di-trans,octa-cis-undecaprenyl diphosphate + beta-D-GlcNAc-(1-&gt;4)-Mur2Ac(oyl-L-Ala-gamma-D-Glu-L-Lys-D-Ala-D-Ala)-di-trans,octa-cis-undecaprenyl diphosphate = [GlcNAc-(1-&gt;4)-Mur2Ac(oyl-L-Ala-gamma-D-Glu-L-Lys-D-Ala-D-Ala)](n+1)-di-trans,octa-cis-undecaprenyl diphosphate + di-trans,octa-cis-undecaprenyl diphosphate + H(+)</text>
        <dbReference type="Rhea" id="RHEA:23708"/>
        <dbReference type="Rhea" id="RHEA-COMP:9602"/>
        <dbReference type="Rhea" id="RHEA-COMP:9603"/>
        <dbReference type="ChEBI" id="CHEBI:15378"/>
        <dbReference type="ChEBI" id="CHEBI:58405"/>
        <dbReference type="ChEBI" id="CHEBI:60033"/>
        <dbReference type="ChEBI" id="CHEBI:78435"/>
        <dbReference type="EC" id="2.4.99.28"/>
    </reaction>
</comment>
<evidence type="ECO:0000256" key="18">
    <source>
        <dbReference type="ARBA" id="ARBA00049902"/>
    </source>
</evidence>
<name>Q1LLE5_CUPMC</name>
<comment type="pathway">
    <text evidence="2">Cell wall biogenesis; peptidoglycan biosynthesis.</text>
</comment>
<dbReference type="EC" id="2.4.99.28" evidence="17"/>
<evidence type="ECO:0000256" key="8">
    <source>
        <dbReference type="ARBA" id="ARBA00022679"/>
    </source>
</evidence>
<dbReference type="GO" id="GO:0071555">
    <property type="term" value="P:cell wall organization"/>
    <property type="evidence" value="ECO:0007669"/>
    <property type="project" value="UniProtKB-KW"/>
</dbReference>
<keyword evidence="6" id="KW-0645">Protease</keyword>
<dbReference type="KEGG" id="rme:Rmet_2152"/>
<evidence type="ECO:0000256" key="20">
    <source>
        <dbReference type="SAM" id="Phobius"/>
    </source>
</evidence>
<evidence type="ECO:0000256" key="3">
    <source>
        <dbReference type="ARBA" id="ARBA00007090"/>
    </source>
</evidence>
<keyword evidence="12" id="KW-0573">Peptidoglycan synthesis</keyword>
<dbReference type="EMBL" id="CP000352">
    <property type="protein sequence ID" value="ABF09031.1"/>
    <property type="molecule type" value="Genomic_DNA"/>
</dbReference>
<evidence type="ECO:0000256" key="13">
    <source>
        <dbReference type="ARBA" id="ARBA00022989"/>
    </source>
</evidence>
<reference evidence="24" key="1">
    <citation type="journal article" date="2010" name="PLoS ONE">
        <title>The complete genome sequence of Cupriavidus metallidurans strain CH34, a master survivalist in harsh and anthropogenic environments.</title>
        <authorList>
            <person name="Janssen P.J."/>
            <person name="Van Houdt R."/>
            <person name="Moors H."/>
            <person name="Monsieurs P."/>
            <person name="Morin N."/>
            <person name="Michaux A."/>
            <person name="Benotmane M.A."/>
            <person name="Leys N."/>
            <person name="Vallaeys T."/>
            <person name="Lapidus A."/>
            <person name="Monchy S."/>
            <person name="Medigue C."/>
            <person name="Taghavi S."/>
            <person name="McCorkle S."/>
            <person name="Dunn J."/>
            <person name="van der Lelie D."/>
            <person name="Mergeay M."/>
        </authorList>
    </citation>
    <scope>NUCLEOTIDE SEQUENCE [LARGE SCALE GENOMIC DNA]</scope>
    <source>
        <strain evidence="24">ATCC 43123 / DSM 2839 / NBRC 102507 / CH34</strain>
    </source>
</reference>
<evidence type="ECO:0000256" key="12">
    <source>
        <dbReference type="ARBA" id="ARBA00022984"/>
    </source>
</evidence>
<evidence type="ECO:0000256" key="17">
    <source>
        <dbReference type="ARBA" id="ARBA00044770"/>
    </source>
</evidence>
<evidence type="ECO:0000259" key="21">
    <source>
        <dbReference type="Pfam" id="PF00905"/>
    </source>
</evidence>
<keyword evidence="7" id="KW-0328">Glycosyltransferase</keyword>
<dbReference type="Pfam" id="PF00905">
    <property type="entry name" value="Transpeptidase"/>
    <property type="match status" value="1"/>
</dbReference>
<proteinExistence type="inferred from homology"/>
<evidence type="ECO:0000256" key="16">
    <source>
        <dbReference type="ARBA" id="ARBA00023316"/>
    </source>
</evidence>
<keyword evidence="14 20" id="KW-0472">Membrane</keyword>
<comment type="similarity">
    <text evidence="4">In the N-terminal section; belongs to the glycosyltransferase 51 family.</text>
</comment>
<evidence type="ECO:0000313" key="24">
    <source>
        <dbReference type="Proteomes" id="UP000002429"/>
    </source>
</evidence>
<dbReference type="InterPro" id="IPR012338">
    <property type="entry name" value="Beta-lactam/transpept-like"/>
</dbReference>
<dbReference type="CAZy" id="GT51">
    <property type="family name" value="Glycosyltransferase Family 51"/>
</dbReference>
<dbReference type="eggNOG" id="COG5009">
    <property type="taxonomic scope" value="Bacteria"/>
</dbReference>
<dbReference type="GO" id="GO:0008360">
    <property type="term" value="P:regulation of cell shape"/>
    <property type="evidence" value="ECO:0007669"/>
    <property type="project" value="UniProtKB-KW"/>
</dbReference>
<evidence type="ECO:0000256" key="5">
    <source>
        <dbReference type="ARBA" id="ARBA00022645"/>
    </source>
</evidence>
<evidence type="ECO:0000256" key="15">
    <source>
        <dbReference type="ARBA" id="ARBA00023268"/>
    </source>
</evidence>
<keyword evidence="15" id="KW-0511">Multifunctional enzyme</keyword>
<sequence>MPTESKPETTNTPGRARIATCLGALAGLLIALGMAFGAWHVYQAWLSLPDVNSLAAFKPDRPLRIYSQDGILLAEYGDERREIVPLSRIPIVVQQSLLAIEDARFYEHGGVDFSGLFRAAWANFASGRHAQGASTITMQVARRLYLSSEKTYDRKLREVLLAFKLEQQFSKQRLLEVYMNQIYLGERAYGFAAAASIYFDKSLDQLTPAEAALLAGLPKAPSAFNPTVNPERARVRQRYILARMHELGYLGDEQYASALDEPLRLKPRSYAIDPAFAFPVERARQLVVDQYGERAYRDGLDVTLTIQTATQAAAYDALHDGLLRAQQRRRYIPLGRVAIDGNAPASGLDDYPDRDGLTTAVVTATADRSGRLTVKTRDGTTLRAQAPAYAATPLTRGTVVTMASLGGKWEIGQAPDMEGALVSIDSVSGDVVAWVGGYDFHRGKFDHAVQALRQPGSCFKPFVYSASLEKGYFPGTMVDDSQRVLDSTVTGARPWRPKNYGGRYDGFITAREGLVRSKNLVTVGLTQASGIDYVRDFALRFGFAPDLNPGSFPLALGAGSVTPMQLTQAYAVFSNGGYLVQPRLIARIVQRGDQELYTSAGDIERKQIISPRNAFIMDSLLRDVVRKGTGRAAAHIDKADAAGKTGTSNDARDAWFAGYATGLATTVWVGHDQFRSLGAVTGGTLALPIWTDFMRHATADRAPISRALPDDVVEENGDYIYREYRSSACVSDSHAFIRTGYRCASEPAPVPTREQQREHEQILEWFRQDADNV</sequence>
<comment type="pathway">
    <text evidence="19">Glycan biosynthesis.</text>
</comment>
<dbReference type="UniPathway" id="UPA00219"/>
<dbReference type="STRING" id="266264.Rmet_2152"/>
<accession>Q1LLE5</accession>
<dbReference type="AlphaFoldDB" id="Q1LLE5"/>
<dbReference type="PANTHER" id="PTHR32282">
    <property type="entry name" value="BINDING PROTEIN TRANSPEPTIDASE, PUTATIVE-RELATED"/>
    <property type="match status" value="1"/>
</dbReference>
<protein>
    <recommendedName>
        <fullName evidence="17">peptidoglycan glycosyltransferase</fullName>
        <ecNumber evidence="17">2.4.99.28</ecNumber>
    </recommendedName>
</protein>
<comment type="similarity">
    <text evidence="3">In the C-terminal section; belongs to the transpeptidase family.</text>
</comment>
<dbReference type="FunFam" id="1.10.3810.10:FF:000003">
    <property type="entry name" value="Penicillin-binding protein 1a"/>
    <property type="match status" value="1"/>
</dbReference>
<keyword evidence="24" id="KW-1185">Reference proteome</keyword>
<dbReference type="GO" id="GO:0004180">
    <property type="term" value="F:carboxypeptidase activity"/>
    <property type="evidence" value="ECO:0007669"/>
    <property type="project" value="UniProtKB-KW"/>
</dbReference>
<feature type="transmembrane region" description="Helical" evidence="20">
    <location>
        <begin position="21"/>
        <end position="42"/>
    </location>
</feature>
<dbReference type="PANTHER" id="PTHR32282:SF27">
    <property type="entry name" value="PENICILLIN-BINDING PROTEIN 1A"/>
    <property type="match status" value="1"/>
</dbReference>
<evidence type="ECO:0000256" key="14">
    <source>
        <dbReference type="ARBA" id="ARBA00023136"/>
    </source>
</evidence>
<dbReference type="GO" id="GO:0009252">
    <property type="term" value="P:peptidoglycan biosynthetic process"/>
    <property type="evidence" value="ECO:0007669"/>
    <property type="project" value="UniProtKB-UniPathway"/>
</dbReference>
<dbReference type="InterPro" id="IPR023346">
    <property type="entry name" value="Lysozyme-like_dom_sf"/>
</dbReference>
<dbReference type="InterPro" id="IPR050396">
    <property type="entry name" value="Glycosyltr_51/Transpeptidase"/>
</dbReference>
<dbReference type="Gene3D" id="3.40.710.10">
    <property type="entry name" value="DD-peptidase/beta-lactamase superfamily"/>
    <property type="match status" value="1"/>
</dbReference>
<gene>
    <name evidence="23" type="primary">mrcA1</name>
    <name evidence="23" type="ordered locus">Rmet_2152</name>
</gene>
<dbReference type="InterPro" id="IPR001460">
    <property type="entry name" value="PCN-bd_Tpept"/>
</dbReference>
<evidence type="ECO:0000256" key="4">
    <source>
        <dbReference type="ARBA" id="ARBA00007739"/>
    </source>
</evidence>
<evidence type="ECO:0000256" key="2">
    <source>
        <dbReference type="ARBA" id="ARBA00004752"/>
    </source>
</evidence>
<dbReference type="GO" id="GO:0016020">
    <property type="term" value="C:membrane"/>
    <property type="evidence" value="ECO:0007669"/>
    <property type="project" value="UniProtKB-SubCell"/>
</dbReference>
<dbReference type="GO" id="GO:0008658">
    <property type="term" value="F:penicillin binding"/>
    <property type="evidence" value="ECO:0007669"/>
    <property type="project" value="InterPro"/>
</dbReference>
<evidence type="ECO:0000259" key="22">
    <source>
        <dbReference type="Pfam" id="PF00912"/>
    </source>
</evidence>
<dbReference type="HOGENOM" id="CLU_006354_2_4_4"/>
<dbReference type="Proteomes" id="UP000002429">
    <property type="component" value="Chromosome"/>
</dbReference>
<evidence type="ECO:0000313" key="23">
    <source>
        <dbReference type="EMBL" id="ABF09031.1"/>
    </source>
</evidence>
<dbReference type="GO" id="GO:0008955">
    <property type="term" value="F:peptidoglycan glycosyltransferase activity"/>
    <property type="evidence" value="ECO:0007669"/>
    <property type="project" value="UniProtKB-EC"/>
</dbReference>
<keyword evidence="16" id="KW-0961">Cell wall biogenesis/degradation</keyword>
<dbReference type="GO" id="GO:0006508">
    <property type="term" value="P:proteolysis"/>
    <property type="evidence" value="ECO:0007669"/>
    <property type="project" value="UniProtKB-KW"/>
</dbReference>
<evidence type="ECO:0000256" key="11">
    <source>
        <dbReference type="ARBA" id="ARBA00022960"/>
    </source>
</evidence>
<dbReference type="RefSeq" id="WP_011516858.1">
    <property type="nucleotide sequence ID" value="NC_007973.1"/>
</dbReference>
<evidence type="ECO:0000256" key="6">
    <source>
        <dbReference type="ARBA" id="ARBA00022670"/>
    </source>
</evidence>
<evidence type="ECO:0000256" key="1">
    <source>
        <dbReference type="ARBA" id="ARBA00004370"/>
    </source>
</evidence>
<dbReference type="NCBIfam" id="TIGR02074">
    <property type="entry name" value="PBP_1a_fam"/>
    <property type="match status" value="1"/>
</dbReference>
<dbReference type="Gene3D" id="1.10.3810.10">
    <property type="entry name" value="Biosynthetic peptidoglycan transglycosylase-like"/>
    <property type="match status" value="1"/>
</dbReference>
<keyword evidence="9 20" id="KW-0812">Transmembrane</keyword>
<evidence type="ECO:0000256" key="19">
    <source>
        <dbReference type="ARBA" id="ARBA00060592"/>
    </source>
</evidence>
<comment type="subcellular location">
    <subcellularLocation>
        <location evidence="1">Membrane</location>
    </subcellularLocation>
</comment>
<dbReference type="Pfam" id="PF00912">
    <property type="entry name" value="Transgly"/>
    <property type="match status" value="1"/>
</dbReference>
<organism evidence="23 24">
    <name type="scientific">Cupriavidus metallidurans (strain ATCC 43123 / DSM 2839 / NBRC 102507 / CH34)</name>
    <name type="common">Ralstonia metallidurans</name>
    <dbReference type="NCBI Taxonomy" id="266264"/>
    <lineage>
        <taxon>Bacteria</taxon>
        <taxon>Pseudomonadati</taxon>
        <taxon>Pseudomonadota</taxon>
        <taxon>Betaproteobacteria</taxon>
        <taxon>Burkholderiales</taxon>
        <taxon>Burkholderiaceae</taxon>
        <taxon>Cupriavidus</taxon>
    </lineage>
</organism>
<dbReference type="InterPro" id="IPR001264">
    <property type="entry name" value="Glyco_trans_51"/>
</dbReference>
<keyword evidence="11" id="KW-0133">Cell shape</keyword>
<dbReference type="SUPFAM" id="SSF56601">
    <property type="entry name" value="beta-lactamase/transpeptidase-like"/>
    <property type="match status" value="1"/>
</dbReference>
<keyword evidence="13 20" id="KW-1133">Transmembrane helix</keyword>
<keyword evidence="10" id="KW-0378">Hydrolase</keyword>
<evidence type="ECO:0000256" key="7">
    <source>
        <dbReference type="ARBA" id="ARBA00022676"/>
    </source>
</evidence>
<evidence type="ECO:0000256" key="9">
    <source>
        <dbReference type="ARBA" id="ARBA00022692"/>
    </source>
</evidence>
<evidence type="ECO:0000256" key="10">
    <source>
        <dbReference type="ARBA" id="ARBA00022801"/>
    </source>
</evidence>
<feature type="domain" description="Glycosyl transferase family 51" evidence="22">
    <location>
        <begin position="72"/>
        <end position="245"/>
    </location>
</feature>